<name>A0A9D4MF57_DREPO</name>
<reference evidence="1" key="2">
    <citation type="submission" date="2020-11" db="EMBL/GenBank/DDBJ databases">
        <authorList>
            <person name="McCartney M.A."/>
            <person name="Auch B."/>
            <person name="Kono T."/>
            <person name="Mallez S."/>
            <person name="Becker A."/>
            <person name="Gohl D.M."/>
            <person name="Silverstein K.A.T."/>
            <person name="Koren S."/>
            <person name="Bechman K.B."/>
            <person name="Herman A."/>
            <person name="Abrahante J.E."/>
            <person name="Garbe J."/>
        </authorList>
    </citation>
    <scope>NUCLEOTIDE SEQUENCE</scope>
    <source>
        <strain evidence="1">Duluth1</strain>
        <tissue evidence="1">Whole animal</tissue>
    </source>
</reference>
<protein>
    <submittedName>
        <fullName evidence="1">Uncharacterized protein</fullName>
    </submittedName>
</protein>
<dbReference type="AlphaFoldDB" id="A0A9D4MF57"/>
<keyword evidence="2" id="KW-1185">Reference proteome</keyword>
<accession>A0A9D4MF57</accession>
<organism evidence="1 2">
    <name type="scientific">Dreissena polymorpha</name>
    <name type="common">Zebra mussel</name>
    <name type="synonym">Mytilus polymorpha</name>
    <dbReference type="NCBI Taxonomy" id="45954"/>
    <lineage>
        <taxon>Eukaryota</taxon>
        <taxon>Metazoa</taxon>
        <taxon>Spiralia</taxon>
        <taxon>Lophotrochozoa</taxon>
        <taxon>Mollusca</taxon>
        <taxon>Bivalvia</taxon>
        <taxon>Autobranchia</taxon>
        <taxon>Heteroconchia</taxon>
        <taxon>Euheterodonta</taxon>
        <taxon>Imparidentia</taxon>
        <taxon>Neoheterodontei</taxon>
        <taxon>Myida</taxon>
        <taxon>Dreissenoidea</taxon>
        <taxon>Dreissenidae</taxon>
        <taxon>Dreissena</taxon>
    </lineage>
</organism>
<comment type="caution">
    <text evidence="1">The sequence shown here is derived from an EMBL/GenBank/DDBJ whole genome shotgun (WGS) entry which is preliminary data.</text>
</comment>
<evidence type="ECO:0000313" key="1">
    <source>
        <dbReference type="EMBL" id="KAH3875121.1"/>
    </source>
</evidence>
<sequence length="69" mass="8081">MRLGTRGPMCFSCPQQSRADDCDAFRLCGRDQMCKLEQITIIDIVLWRTSRENARVIEYLKRTSNDVRI</sequence>
<proteinExistence type="predicted"/>
<reference evidence="1" key="1">
    <citation type="journal article" date="2019" name="bioRxiv">
        <title>The Genome of the Zebra Mussel, Dreissena polymorpha: A Resource for Invasive Species Research.</title>
        <authorList>
            <person name="McCartney M.A."/>
            <person name="Auch B."/>
            <person name="Kono T."/>
            <person name="Mallez S."/>
            <person name="Zhang Y."/>
            <person name="Obille A."/>
            <person name="Becker A."/>
            <person name="Abrahante J.E."/>
            <person name="Garbe J."/>
            <person name="Badalamenti J.P."/>
            <person name="Herman A."/>
            <person name="Mangelson H."/>
            <person name="Liachko I."/>
            <person name="Sullivan S."/>
            <person name="Sone E.D."/>
            <person name="Koren S."/>
            <person name="Silverstein K.A.T."/>
            <person name="Beckman K.B."/>
            <person name="Gohl D.M."/>
        </authorList>
    </citation>
    <scope>NUCLEOTIDE SEQUENCE</scope>
    <source>
        <strain evidence="1">Duluth1</strain>
        <tissue evidence="1">Whole animal</tissue>
    </source>
</reference>
<dbReference type="EMBL" id="JAIWYP010000002">
    <property type="protein sequence ID" value="KAH3875121.1"/>
    <property type="molecule type" value="Genomic_DNA"/>
</dbReference>
<dbReference type="Proteomes" id="UP000828390">
    <property type="component" value="Unassembled WGS sequence"/>
</dbReference>
<gene>
    <name evidence="1" type="ORF">DPMN_038383</name>
</gene>
<evidence type="ECO:0000313" key="2">
    <source>
        <dbReference type="Proteomes" id="UP000828390"/>
    </source>
</evidence>